<evidence type="ECO:0000256" key="1">
    <source>
        <dbReference type="SAM" id="MobiDB-lite"/>
    </source>
</evidence>
<dbReference type="EMBL" id="BGPR01017938">
    <property type="protein sequence ID" value="GBN77745.1"/>
    <property type="molecule type" value="Genomic_DNA"/>
</dbReference>
<dbReference type="Proteomes" id="UP000499080">
    <property type="component" value="Unassembled WGS sequence"/>
</dbReference>
<gene>
    <name evidence="2" type="ORF">AVEN_34521_1</name>
</gene>
<keyword evidence="3" id="KW-1185">Reference proteome</keyword>
<organism evidence="2 3">
    <name type="scientific">Araneus ventricosus</name>
    <name type="common">Orbweaver spider</name>
    <name type="synonym">Epeira ventricosa</name>
    <dbReference type="NCBI Taxonomy" id="182803"/>
    <lineage>
        <taxon>Eukaryota</taxon>
        <taxon>Metazoa</taxon>
        <taxon>Ecdysozoa</taxon>
        <taxon>Arthropoda</taxon>
        <taxon>Chelicerata</taxon>
        <taxon>Arachnida</taxon>
        <taxon>Araneae</taxon>
        <taxon>Araneomorphae</taxon>
        <taxon>Entelegynae</taxon>
        <taxon>Araneoidea</taxon>
        <taxon>Araneidae</taxon>
        <taxon>Araneus</taxon>
    </lineage>
</organism>
<comment type="caution">
    <text evidence="2">The sequence shown here is derived from an EMBL/GenBank/DDBJ whole genome shotgun (WGS) entry which is preliminary data.</text>
</comment>
<accession>A0A4Y2RS73</accession>
<evidence type="ECO:0000313" key="2">
    <source>
        <dbReference type="EMBL" id="GBN77745.1"/>
    </source>
</evidence>
<feature type="compositionally biased region" description="Polar residues" evidence="1">
    <location>
        <begin position="91"/>
        <end position="106"/>
    </location>
</feature>
<protein>
    <submittedName>
        <fullName evidence="2">Uncharacterized protein</fullName>
    </submittedName>
</protein>
<feature type="region of interest" description="Disordered" evidence="1">
    <location>
        <begin position="64"/>
        <end position="106"/>
    </location>
</feature>
<evidence type="ECO:0000313" key="3">
    <source>
        <dbReference type="Proteomes" id="UP000499080"/>
    </source>
</evidence>
<reference evidence="2 3" key="1">
    <citation type="journal article" date="2019" name="Sci. Rep.">
        <title>Orb-weaving spider Araneus ventricosus genome elucidates the spidroin gene catalogue.</title>
        <authorList>
            <person name="Kono N."/>
            <person name="Nakamura H."/>
            <person name="Ohtoshi R."/>
            <person name="Moran D.A.P."/>
            <person name="Shinohara A."/>
            <person name="Yoshida Y."/>
            <person name="Fujiwara M."/>
            <person name="Mori M."/>
            <person name="Tomita M."/>
            <person name="Arakawa K."/>
        </authorList>
    </citation>
    <scope>NUCLEOTIDE SEQUENCE [LARGE SCALE GENOMIC DNA]</scope>
</reference>
<dbReference type="AlphaFoldDB" id="A0A4Y2RS73"/>
<proteinExistence type="predicted"/>
<name>A0A4Y2RS73_ARAVE</name>
<sequence>MFVRHSGVYNMLKTLILPSCNFLYTSGTDFAGYAVKQKARAREILLEVCISALGEGKLGAVITDPRDEHLHPSPTRSGGWNGKEGGRIHSTDSLQAKPSAYNHSAF</sequence>